<dbReference type="Pfam" id="PF21783">
    <property type="entry name" value="YNCE"/>
    <property type="match status" value="1"/>
</dbReference>
<dbReference type="InterPro" id="IPR048433">
    <property type="entry name" value="YNCE-like_beta-prop"/>
</dbReference>
<organism evidence="5 6">
    <name type="scientific">Mycolicibacterium elephantis</name>
    <dbReference type="NCBI Taxonomy" id="81858"/>
    <lineage>
        <taxon>Bacteria</taxon>
        <taxon>Bacillati</taxon>
        <taxon>Actinomycetota</taxon>
        <taxon>Actinomycetes</taxon>
        <taxon>Mycobacteriales</taxon>
        <taxon>Mycobacteriaceae</taxon>
        <taxon>Mycolicibacterium</taxon>
    </lineage>
</organism>
<dbReference type="Gene3D" id="2.130.10.10">
    <property type="entry name" value="YVTN repeat-like/Quinoprotein amine dehydrogenase"/>
    <property type="match status" value="2"/>
</dbReference>
<reference evidence="5 6" key="1">
    <citation type="submission" date="2017-02" db="EMBL/GenBank/DDBJ databases">
        <title>The new phylogeny of genus Mycobacterium.</title>
        <authorList>
            <person name="Tortoli E."/>
            <person name="Trovato A."/>
            <person name="Cirillo D.M."/>
        </authorList>
    </citation>
    <scope>NUCLEOTIDE SEQUENCE [LARGE SCALE GENOMIC DNA]</scope>
    <source>
        <strain evidence="5 6">FI-09383</strain>
    </source>
</reference>
<evidence type="ECO:0000313" key="6">
    <source>
        <dbReference type="Proteomes" id="UP000192772"/>
    </source>
</evidence>
<evidence type="ECO:0000256" key="2">
    <source>
        <dbReference type="SAM" id="MobiDB-lite"/>
    </source>
</evidence>
<dbReference type="InterPro" id="IPR011045">
    <property type="entry name" value="N2O_reductase_N"/>
</dbReference>
<proteinExistence type="predicted"/>
<dbReference type="PROSITE" id="PS51257">
    <property type="entry name" value="PROKAR_LIPOPROTEIN"/>
    <property type="match status" value="1"/>
</dbReference>
<gene>
    <name evidence="5" type="ORF">BST23_20605</name>
</gene>
<feature type="region of interest" description="Disordered" evidence="2">
    <location>
        <begin position="328"/>
        <end position="362"/>
    </location>
</feature>
<dbReference type="PANTHER" id="PTHR47197:SF3">
    <property type="entry name" value="DIHYDRO-HEME D1 DEHYDROGENASE"/>
    <property type="match status" value="1"/>
</dbReference>
<dbReference type="InterPro" id="IPR015943">
    <property type="entry name" value="WD40/YVTN_repeat-like_dom_sf"/>
</dbReference>
<evidence type="ECO:0000256" key="1">
    <source>
        <dbReference type="ARBA" id="ARBA00022729"/>
    </source>
</evidence>
<keyword evidence="1 3" id="KW-0732">Signal</keyword>
<evidence type="ECO:0000259" key="4">
    <source>
        <dbReference type="Pfam" id="PF21783"/>
    </source>
</evidence>
<dbReference type="RefSeq" id="WP_083043554.1">
    <property type="nucleotide sequence ID" value="NZ_MVHP01000029.1"/>
</dbReference>
<dbReference type="PANTHER" id="PTHR47197">
    <property type="entry name" value="PROTEIN NIRF"/>
    <property type="match status" value="1"/>
</dbReference>
<feature type="signal peptide" evidence="3">
    <location>
        <begin position="1"/>
        <end position="20"/>
    </location>
</feature>
<dbReference type="STRING" id="81858.BST23_20605"/>
<dbReference type="EMBL" id="MVHP01000029">
    <property type="protein sequence ID" value="ORA61925.1"/>
    <property type="molecule type" value="Genomic_DNA"/>
</dbReference>
<protein>
    <recommendedName>
        <fullName evidence="4">YNCE-like beta-propeller domain-containing protein</fullName>
    </recommendedName>
</protein>
<feature type="chain" id="PRO_5012236186" description="YNCE-like beta-propeller domain-containing protein" evidence="3">
    <location>
        <begin position="21"/>
        <end position="362"/>
    </location>
</feature>
<accession>A0A1X0CPC0</accession>
<comment type="caution">
    <text evidence="5">The sequence shown here is derived from an EMBL/GenBank/DDBJ whole genome shotgun (WGS) entry which is preliminary data.</text>
</comment>
<dbReference type="AlphaFoldDB" id="A0A1X0CPC0"/>
<dbReference type="InterPro" id="IPR011964">
    <property type="entry name" value="YVTN_b-propeller_repeat"/>
</dbReference>
<dbReference type="SUPFAM" id="SSF50974">
    <property type="entry name" value="Nitrous oxide reductase, N-terminal domain"/>
    <property type="match status" value="1"/>
</dbReference>
<evidence type="ECO:0000313" key="5">
    <source>
        <dbReference type="EMBL" id="ORA61925.1"/>
    </source>
</evidence>
<sequence length="362" mass="36434">MRSRFAVMSVALLVTGTVAACSDGTGDGAERTEPEPVTGAVWVANEGADSLSVVDAATNAVVSTLEGIQAPHNVQLSSDGDTAYAVSGSTNRVVAIDTASYAVHAVADTGPGPAHVIEAPNGKVYVTNAGDGTVSVYQAAALTPVTSIDLGGMPHGLRAAADGSVIVVANTMAGRLDLIDPTTDAPRGSVPVGSEPLQVAVTADGRHAYSSVTEPPSVVKVDLMTQKVVGSTDVPTPPVQLYLTPDESAVVSADQGTAEAPGRTVSVIDTEAMVPRGTVDAGAGPHGVVIDNDATRAWVTNTFDDTVSAIDLGDLSVSATIAVGHEPNGISYSPRPPAAGAPVTTTLNLPAPEHQPTHGHGH</sequence>
<dbReference type="InterPro" id="IPR051200">
    <property type="entry name" value="Host-pathogen_enzymatic-act"/>
</dbReference>
<feature type="domain" description="YNCE-like beta-propeller" evidence="4">
    <location>
        <begin position="121"/>
        <end position="202"/>
    </location>
</feature>
<evidence type="ECO:0000256" key="3">
    <source>
        <dbReference type="SAM" id="SignalP"/>
    </source>
</evidence>
<name>A0A1X0CPC0_9MYCO</name>
<dbReference type="NCBIfam" id="TIGR02276">
    <property type="entry name" value="beta_rpt_yvtn"/>
    <property type="match status" value="1"/>
</dbReference>
<dbReference type="Proteomes" id="UP000192772">
    <property type="component" value="Unassembled WGS sequence"/>
</dbReference>